<proteinExistence type="predicted"/>
<dbReference type="GeneTree" id="ENSGT00940000155015"/>
<reference evidence="1" key="2">
    <citation type="submission" date="2025-09" db="UniProtKB">
        <authorList>
            <consortium name="Ensembl"/>
        </authorList>
    </citation>
    <scope>IDENTIFICATION</scope>
</reference>
<protein>
    <submittedName>
        <fullName evidence="1">Phospholipase D1</fullName>
    </submittedName>
</protein>
<dbReference type="Proteomes" id="UP000694417">
    <property type="component" value="Unplaced"/>
</dbReference>
<sequence length="62" mass="7141">MSLKNEPRVNTSALQKIAADMSNLIENLDTRELHFEGEEVEYDVSPMDPRTQEGAKYQSIHY</sequence>
<evidence type="ECO:0000313" key="2">
    <source>
        <dbReference type="Proteomes" id="UP000694417"/>
    </source>
</evidence>
<organism evidence="1 2">
    <name type="scientific">Urocitellus parryii</name>
    <name type="common">Arctic ground squirrel</name>
    <name type="synonym">Spermophilus parryii</name>
    <dbReference type="NCBI Taxonomy" id="9999"/>
    <lineage>
        <taxon>Eukaryota</taxon>
        <taxon>Metazoa</taxon>
        <taxon>Chordata</taxon>
        <taxon>Craniata</taxon>
        <taxon>Vertebrata</taxon>
        <taxon>Euteleostomi</taxon>
        <taxon>Mammalia</taxon>
        <taxon>Eutheria</taxon>
        <taxon>Euarchontoglires</taxon>
        <taxon>Glires</taxon>
        <taxon>Rodentia</taxon>
        <taxon>Sciuromorpha</taxon>
        <taxon>Sciuridae</taxon>
        <taxon>Xerinae</taxon>
        <taxon>Marmotini</taxon>
        <taxon>Urocitellus</taxon>
    </lineage>
</organism>
<keyword evidence="2" id="KW-1185">Reference proteome</keyword>
<name>A0A8D2IA57_UROPR</name>
<accession>A0A8D2IA57</accession>
<dbReference type="Ensembl" id="ENSUPAT00010028000.1">
    <property type="protein sequence ID" value="ENSUPAP00010024610.1"/>
    <property type="gene ID" value="ENSUPAG00010019510.1"/>
</dbReference>
<evidence type="ECO:0000313" key="1">
    <source>
        <dbReference type="Ensembl" id="ENSUPAP00010024610.1"/>
    </source>
</evidence>
<gene>
    <name evidence="1" type="primary">PLD1</name>
</gene>
<dbReference type="AlphaFoldDB" id="A0A8D2IA57"/>
<reference evidence="1" key="1">
    <citation type="submission" date="2025-08" db="UniProtKB">
        <authorList>
            <consortium name="Ensembl"/>
        </authorList>
    </citation>
    <scope>IDENTIFICATION</scope>
</reference>